<dbReference type="FunCoup" id="K1QQ93">
    <property type="interactions" value="1104"/>
</dbReference>
<dbReference type="InterPro" id="IPR002173">
    <property type="entry name" value="Carboh/pur_kinase_PfkB_CS"/>
</dbReference>
<dbReference type="GO" id="GO:0005829">
    <property type="term" value="C:cytosol"/>
    <property type="evidence" value="ECO:0007669"/>
    <property type="project" value="TreeGrafter"/>
</dbReference>
<reference evidence="12" key="1">
    <citation type="journal article" date="2012" name="Nature">
        <title>The oyster genome reveals stress adaptation and complexity of shell formation.</title>
        <authorList>
            <person name="Zhang G."/>
            <person name="Fang X."/>
            <person name="Guo X."/>
            <person name="Li L."/>
            <person name="Luo R."/>
            <person name="Xu F."/>
            <person name="Yang P."/>
            <person name="Zhang L."/>
            <person name="Wang X."/>
            <person name="Qi H."/>
            <person name="Xiong Z."/>
            <person name="Que H."/>
            <person name="Xie Y."/>
            <person name="Holland P.W."/>
            <person name="Paps J."/>
            <person name="Zhu Y."/>
            <person name="Wu F."/>
            <person name="Chen Y."/>
            <person name="Wang J."/>
            <person name="Peng C."/>
            <person name="Meng J."/>
            <person name="Yang L."/>
            <person name="Liu J."/>
            <person name="Wen B."/>
            <person name="Zhang N."/>
            <person name="Huang Z."/>
            <person name="Zhu Q."/>
            <person name="Feng Y."/>
            <person name="Mount A."/>
            <person name="Hedgecock D."/>
            <person name="Xu Z."/>
            <person name="Liu Y."/>
            <person name="Domazet-Loso T."/>
            <person name="Du Y."/>
            <person name="Sun X."/>
            <person name="Zhang S."/>
            <person name="Liu B."/>
            <person name="Cheng P."/>
            <person name="Jiang X."/>
            <person name="Li J."/>
            <person name="Fan D."/>
            <person name="Wang W."/>
            <person name="Fu W."/>
            <person name="Wang T."/>
            <person name="Wang B."/>
            <person name="Zhang J."/>
            <person name="Peng Z."/>
            <person name="Li Y."/>
            <person name="Li N."/>
            <person name="Wang J."/>
            <person name="Chen M."/>
            <person name="He Y."/>
            <person name="Tan F."/>
            <person name="Song X."/>
            <person name="Zheng Q."/>
            <person name="Huang R."/>
            <person name="Yang H."/>
            <person name="Du X."/>
            <person name="Chen L."/>
            <person name="Yang M."/>
            <person name="Gaffney P.M."/>
            <person name="Wang S."/>
            <person name="Luo L."/>
            <person name="She Z."/>
            <person name="Ming Y."/>
            <person name="Huang W."/>
            <person name="Zhang S."/>
            <person name="Huang B."/>
            <person name="Zhang Y."/>
            <person name="Qu T."/>
            <person name="Ni P."/>
            <person name="Miao G."/>
            <person name="Wang J."/>
            <person name="Wang Q."/>
            <person name="Steinberg C.E."/>
            <person name="Wang H."/>
            <person name="Li N."/>
            <person name="Qian L."/>
            <person name="Zhang G."/>
            <person name="Li Y."/>
            <person name="Yang H."/>
            <person name="Liu X."/>
            <person name="Wang J."/>
            <person name="Yin Y."/>
            <person name="Wang J."/>
        </authorList>
    </citation>
    <scope>NUCLEOTIDE SEQUENCE [LARGE SCALE GENOMIC DNA]</scope>
    <source>
        <strain evidence="12">05x7-T-G4-1.051#20</strain>
    </source>
</reference>
<dbReference type="GO" id="GO:0004001">
    <property type="term" value="F:adenosine kinase activity"/>
    <property type="evidence" value="ECO:0007669"/>
    <property type="project" value="UniProtKB-EC"/>
</dbReference>
<dbReference type="GO" id="GO:0006144">
    <property type="term" value="P:purine nucleobase metabolic process"/>
    <property type="evidence" value="ECO:0007669"/>
    <property type="project" value="TreeGrafter"/>
</dbReference>
<evidence type="ECO:0000313" key="12">
    <source>
        <dbReference type="EMBL" id="EKC31015.1"/>
    </source>
</evidence>
<comment type="cofactor">
    <cofactor evidence="1">
        <name>Mg(2+)</name>
        <dbReference type="ChEBI" id="CHEBI:18420"/>
    </cofactor>
</comment>
<dbReference type="PRINTS" id="PR00989">
    <property type="entry name" value="ADENOKINASE"/>
</dbReference>
<dbReference type="CDD" id="cd01168">
    <property type="entry name" value="adenosine_kinase"/>
    <property type="match status" value="1"/>
</dbReference>
<dbReference type="SUPFAM" id="SSF53613">
    <property type="entry name" value="Ribokinase-like"/>
    <property type="match status" value="1"/>
</dbReference>
<dbReference type="GO" id="GO:0005524">
    <property type="term" value="F:ATP binding"/>
    <property type="evidence" value="ECO:0007669"/>
    <property type="project" value="UniProtKB-KW"/>
</dbReference>
<dbReference type="Pfam" id="PF00294">
    <property type="entry name" value="PfkB"/>
    <property type="match status" value="1"/>
</dbReference>
<dbReference type="PANTHER" id="PTHR45769">
    <property type="entry name" value="ADENOSINE KINASE"/>
    <property type="match status" value="1"/>
</dbReference>
<dbReference type="GO" id="GO:0044209">
    <property type="term" value="P:AMP salvage"/>
    <property type="evidence" value="ECO:0007669"/>
    <property type="project" value="UniProtKB-UniPathway"/>
</dbReference>
<dbReference type="InParanoid" id="K1QQ93"/>
<gene>
    <name evidence="12" type="ORF">CGI_10025016</name>
</gene>
<dbReference type="InterPro" id="IPR001805">
    <property type="entry name" value="Adenokinase"/>
</dbReference>
<dbReference type="PANTHER" id="PTHR45769:SF3">
    <property type="entry name" value="ADENOSINE KINASE"/>
    <property type="match status" value="1"/>
</dbReference>
<protein>
    <recommendedName>
        <fullName evidence="4">adenosine kinase</fullName>
        <ecNumber evidence="4">2.7.1.20</ecNumber>
    </recommendedName>
</protein>
<accession>K1QQ93</accession>
<dbReference type="FunFam" id="3.40.1190.20:FF:000006">
    <property type="entry name" value="Adenosine kinase 2"/>
    <property type="match status" value="1"/>
</dbReference>
<dbReference type="EC" id="2.7.1.20" evidence="4"/>
<comment type="pathway">
    <text evidence="2">Purine metabolism; AMP biosynthesis via salvage pathway; AMP from adenosine: step 1/1.</text>
</comment>
<sequence>MEVKKSIQWYKGKKKLLALPDATCLLLAPLPDSCDQSVMIPRPILIQCHKCTYVSTWVRLGKLTKPEVANGGNSIPRLTSMSSNGAELLDGDGPDRKKIKTSECVREGILLGYGNPLLDISVTGTQEFLDKYGLERDNAILAEDKHKPMYKDMVDTFGDKVEYVPGGATLNAIKVAQWLSGVPNATTFFGCINKDEFGKIMENKAQEAGVNTKFQYTDKEPTGTCAVIVTEKYRSMCANLAAANCFTEEHLETPENWKLVEKAQYYYIAGFPLTVSPSTVIRIAKHAQESGKVFTMNLSAPFLCQFFKEPMLKTLPYVDILFGNETEAETFAKENNFGTTNIAEIALKIAELPKEDNKPRTVVITQGSNPTVVAKDGKTTEYPVIPIADKDIIDTNGAGDAFVGGFLAQLIQGKPVEECVRCGNYAANLIIQRSGCTYPETPDYK</sequence>
<evidence type="ECO:0000256" key="9">
    <source>
        <dbReference type="ARBA" id="ARBA00022840"/>
    </source>
</evidence>
<comment type="similarity">
    <text evidence="3">Belongs to the carbohydrate kinase PfkB family.</text>
</comment>
<dbReference type="HOGENOM" id="CLU_045832_1_0_1"/>
<evidence type="ECO:0000256" key="2">
    <source>
        <dbReference type="ARBA" id="ARBA00004801"/>
    </source>
</evidence>
<dbReference type="GO" id="GO:0005634">
    <property type="term" value="C:nucleus"/>
    <property type="evidence" value="ECO:0007669"/>
    <property type="project" value="TreeGrafter"/>
</dbReference>
<dbReference type="AlphaFoldDB" id="K1QQ93"/>
<dbReference type="InterPro" id="IPR029056">
    <property type="entry name" value="Ribokinase-like"/>
</dbReference>
<keyword evidence="8 12" id="KW-0418">Kinase</keyword>
<evidence type="ECO:0000259" key="11">
    <source>
        <dbReference type="Pfam" id="PF00294"/>
    </source>
</evidence>
<dbReference type="Gene3D" id="3.30.1110.10">
    <property type="match status" value="1"/>
</dbReference>
<dbReference type="Gene3D" id="3.40.1190.20">
    <property type="match status" value="1"/>
</dbReference>
<evidence type="ECO:0000256" key="5">
    <source>
        <dbReference type="ARBA" id="ARBA00022679"/>
    </source>
</evidence>
<keyword evidence="7" id="KW-0547">Nucleotide-binding</keyword>
<keyword evidence="5" id="KW-0808">Transferase</keyword>
<dbReference type="EMBL" id="JH818313">
    <property type="protein sequence ID" value="EKC31015.1"/>
    <property type="molecule type" value="Genomic_DNA"/>
</dbReference>
<dbReference type="GO" id="GO:0006166">
    <property type="term" value="P:purine ribonucleoside salvage"/>
    <property type="evidence" value="ECO:0007669"/>
    <property type="project" value="UniProtKB-KW"/>
</dbReference>
<feature type="active site" description="Proton acceptor" evidence="10">
    <location>
        <position position="400"/>
    </location>
</feature>
<evidence type="ECO:0000256" key="7">
    <source>
        <dbReference type="ARBA" id="ARBA00022741"/>
    </source>
</evidence>
<evidence type="ECO:0000256" key="3">
    <source>
        <dbReference type="ARBA" id="ARBA00010688"/>
    </source>
</evidence>
<dbReference type="InterPro" id="IPR011611">
    <property type="entry name" value="PfkB_dom"/>
</dbReference>
<evidence type="ECO:0000256" key="1">
    <source>
        <dbReference type="ARBA" id="ARBA00001946"/>
    </source>
</evidence>
<proteinExistence type="inferred from homology"/>
<name>K1QQ93_MAGGI</name>
<organism evidence="12">
    <name type="scientific">Magallana gigas</name>
    <name type="common">Pacific oyster</name>
    <name type="synonym">Crassostrea gigas</name>
    <dbReference type="NCBI Taxonomy" id="29159"/>
    <lineage>
        <taxon>Eukaryota</taxon>
        <taxon>Metazoa</taxon>
        <taxon>Spiralia</taxon>
        <taxon>Lophotrochozoa</taxon>
        <taxon>Mollusca</taxon>
        <taxon>Bivalvia</taxon>
        <taxon>Autobranchia</taxon>
        <taxon>Pteriomorphia</taxon>
        <taxon>Ostreida</taxon>
        <taxon>Ostreoidea</taxon>
        <taxon>Ostreidae</taxon>
        <taxon>Magallana</taxon>
    </lineage>
</organism>
<evidence type="ECO:0000256" key="6">
    <source>
        <dbReference type="ARBA" id="ARBA00022726"/>
    </source>
</evidence>
<dbReference type="PROSITE" id="PS00584">
    <property type="entry name" value="PFKB_KINASES_2"/>
    <property type="match status" value="1"/>
</dbReference>
<evidence type="ECO:0000256" key="8">
    <source>
        <dbReference type="ARBA" id="ARBA00022777"/>
    </source>
</evidence>
<keyword evidence="6" id="KW-0660">Purine salvage</keyword>
<evidence type="ECO:0000256" key="4">
    <source>
        <dbReference type="ARBA" id="ARBA00012119"/>
    </source>
</evidence>
<evidence type="ECO:0000256" key="10">
    <source>
        <dbReference type="PIRSR" id="PIRSR601805-1"/>
    </source>
</evidence>
<keyword evidence="9" id="KW-0067">ATP-binding</keyword>
<feature type="domain" description="Carbohydrate kinase PfkB" evidence="11">
    <location>
        <begin position="139"/>
        <end position="439"/>
    </location>
</feature>
<dbReference type="UniPathway" id="UPA00588">
    <property type="reaction ID" value="UER00659"/>
</dbReference>